<dbReference type="AlphaFoldDB" id="A0A6A4S936"/>
<sequence length="91" mass="10011">MQYSTSCYHGNHHGDGFPGDHLRFHRHTDHLPAATSAVVVTTITTAAAVVADIGCHDYRGQLVDTAAEKSQGHAHRTPCDRFDEIRLETDD</sequence>
<accession>A0A6A4S936</accession>
<dbReference type="EMBL" id="VEVO01000016">
    <property type="protein sequence ID" value="KAF0028748.1"/>
    <property type="molecule type" value="Genomic_DNA"/>
</dbReference>
<dbReference type="Proteomes" id="UP000438429">
    <property type="component" value="Unassembled WGS sequence"/>
</dbReference>
<gene>
    <name evidence="1" type="ORF">F2P81_017853</name>
</gene>
<evidence type="ECO:0000313" key="1">
    <source>
        <dbReference type="EMBL" id="KAF0028748.1"/>
    </source>
</evidence>
<protein>
    <submittedName>
        <fullName evidence="1">Uncharacterized protein</fullName>
    </submittedName>
</protein>
<organism evidence="1 2">
    <name type="scientific">Scophthalmus maximus</name>
    <name type="common">Turbot</name>
    <name type="synonym">Psetta maxima</name>
    <dbReference type="NCBI Taxonomy" id="52904"/>
    <lineage>
        <taxon>Eukaryota</taxon>
        <taxon>Metazoa</taxon>
        <taxon>Chordata</taxon>
        <taxon>Craniata</taxon>
        <taxon>Vertebrata</taxon>
        <taxon>Euteleostomi</taxon>
        <taxon>Actinopterygii</taxon>
        <taxon>Neopterygii</taxon>
        <taxon>Teleostei</taxon>
        <taxon>Neoteleostei</taxon>
        <taxon>Acanthomorphata</taxon>
        <taxon>Carangaria</taxon>
        <taxon>Pleuronectiformes</taxon>
        <taxon>Pleuronectoidei</taxon>
        <taxon>Scophthalmidae</taxon>
        <taxon>Scophthalmus</taxon>
    </lineage>
</organism>
<proteinExistence type="predicted"/>
<evidence type="ECO:0000313" key="2">
    <source>
        <dbReference type="Proteomes" id="UP000438429"/>
    </source>
</evidence>
<comment type="caution">
    <text evidence="1">The sequence shown here is derived from an EMBL/GenBank/DDBJ whole genome shotgun (WGS) entry which is preliminary data.</text>
</comment>
<reference evidence="1 2" key="1">
    <citation type="submission" date="2019-06" db="EMBL/GenBank/DDBJ databases">
        <title>Draft genomes of female and male turbot (Scophthalmus maximus).</title>
        <authorList>
            <person name="Xu H."/>
            <person name="Xu X.-W."/>
            <person name="Shao C."/>
            <person name="Chen S."/>
        </authorList>
    </citation>
    <scope>NUCLEOTIDE SEQUENCE [LARGE SCALE GENOMIC DNA]</scope>
    <source>
        <strain evidence="1">Ysfricsl-2016a</strain>
        <tissue evidence="1">Blood</tissue>
    </source>
</reference>
<name>A0A6A4S936_SCOMX</name>